<dbReference type="HOGENOM" id="CLU_009834_7_3_2"/>
<dbReference type="RefSeq" id="WP_015301706.1">
    <property type="nucleotide sequence ID" value="NC_019964.1"/>
</dbReference>
<dbReference type="KEGG" id="hru:Halru_2523"/>
<reference evidence="3" key="1">
    <citation type="submission" date="2011-09" db="EMBL/GenBank/DDBJ databases">
        <title>Complete sequence of Halovivax ruber XH-70.</title>
        <authorList>
            <consortium name="US DOE Joint Genome Institute"/>
            <person name="Lucas S."/>
            <person name="Han J."/>
            <person name="Lapidus A."/>
            <person name="Cheng J.-F."/>
            <person name="Goodwin L."/>
            <person name="Pitluck S."/>
            <person name="Peters L."/>
            <person name="Mikhailova N."/>
            <person name="Davenport K."/>
            <person name="Detter J.C."/>
            <person name="Han C."/>
            <person name="Tapia R."/>
            <person name="Land M."/>
            <person name="Hauser L."/>
            <person name="Kyrpides N."/>
            <person name="Ivanova N."/>
            <person name="Pagani I."/>
            <person name="Sproer C."/>
            <person name="Anderson I."/>
            <person name="Woyke T."/>
        </authorList>
    </citation>
    <scope>NUCLEOTIDE SEQUENCE</scope>
    <source>
        <strain evidence="3">XH-70</strain>
    </source>
</reference>
<dbReference type="InterPro" id="IPR018376">
    <property type="entry name" value="Enoyl-CoA_hyd/isom_CS"/>
</dbReference>
<protein>
    <submittedName>
        <fullName evidence="3">Enoyl-CoA hydratase/carnithine racemase</fullName>
    </submittedName>
</protein>
<proteinExistence type="inferred from homology"/>
<evidence type="ECO:0000313" key="3">
    <source>
        <dbReference type="EMBL" id="AGB17104.1"/>
    </source>
</evidence>
<evidence type="ECO:0000256" key="2">
    <source>
        <dbReference type="RuleBase" id="RU003707"/>
    </source>
</evidence>
<dbReference type="AlphaFoldDB" id="L0IEA4"/>
<dbReference type="Gene3D" id="3.90.226.10">
    <property type="entry name" value="2-enoyl-CoA Hydratase, Chain A, domain 1"/>
    <property type="match status" value="1"/>
</dbReference>
<dbReference type="EMBL" id="CP003050">
    <property type="protein sequence ID" value="AGB17104.1"/>
    <property type="molecule type" value="Genomic_DNA"/>
</dbReference>
<dbReference type="eggNOG" id="arCOG00239">
    <property type="taxonomic scope" value="Archaea"/>
</dbReference>
<keyword evidence="4" id="KW-1185">Reference proteome</keyword>
<organism evidence="3 4">
    <name type="scientific">Halovivax ruber (strain DSM 18193 / JCM 13892 / XH-70)</name>
    <dbReference type="NCBI Taxonomy" id="797302"/>
    <lineage>
        <taxon>Archaea</taxon>
        <taxon>Methanobacteriati</taxon>
        <taxon>Methanobacteriota</taxon>
        <taxon>Stenosarchaea group</taxon>
        <taxon>Halobacteria</taxon>
        <taxon>Halobacteriales</taxon>
        <taxon>Natrialbaceae</taxon>
        <taxon>Halovivax</taxon>
    </lineage>
</organism>
<dbReference type="InterPro" id="IPR001753">
    <property type="entry name" value="Enoyl-CoA_hydra/iso"/>
</dbReference>
<accession>L0IEA4</accession>
<dbReference type="STRING" id="797302.Halru_2523"/>
<gene>
    <name evidence="3" type="ordered locus">Halru_2523</name>
</gene>
<evidence type="ECO:0000256" key="1">
    <source>
        <dbReference type="ARBA" id="ARBA00005254"/>
    </source>
</evidence>
<dbReference type="SUPFAM" id="SSF52096">
    <property type="entry name" value="ClpP/crotonase"/>
    <property type="match status" value="1"/>
</dbReference>
<dbReference type="GeneID" id="14377031"/>
<sequence>MVNAAFTVEDDVGRIELQRPTALNAVDLATKDAIIEHVREFDEREDVRVVVFQSEGDVFCAGGDIEEVRELGYELEPFTESWNELFEAMMGLSVPTVARVDGWALGGGFDLVLHTDIPIAADDAKLGQPETGLGIVNHFSPPILQETVGLTKTLDMILTGDPISGTEAADRGLVARSLPAEELDAEVDRVVDALREKPPEILRKAKRGIYATAEMSPRASRSYLEAIALESAREEPYYREGVTAQLEDRPPEWVP</sequence>
<dbReference type="PANTHER" id="PTHR42964:SF1">
    <property type="entry name" value="POLYKETIDE BIOSYNTHESIS ENOYL-COA HYDRATASE PKSH-RELATED"/>
    <property type="match status" value="1"/>
</dbReference>
<dbReference type="GO" id="GO:0003824">
    <property type="term" value="F:catalytic activity"/>
    <property type="evidence" value="ECO:0007669"/>
    <property type="project" value="InterPro"/>
</dbReference>
<dbReference type="Proteomes" id="UP000010846">
    <property type="component" value="Chromosome"/>
</dbReference>
<dbReference type="CDD" id="cd06558">
    <property type="entry name" value="crotonase-like"/>
    <property type="match status" value="1"/>
</dbReference>
<dbReference type="PANTHER" id="PTHR42964">
    <property type="entry name" value="ENOYL-COA HYDRATASE"/>
    <property type="match status" value="1"/>
</dbReference>
<name>L0IEA4_HALRX</name>
<comment type="similarity">
    <text evidence="1 2">Belongs to the enoyl-CoA hydratase/isomerase family.</text>
</comment>
<dbReference type="PROSITE" id="PS00166">
    <property type="entry name" value="ENOYL_COA_HYDRATASE"/>
    <property type="match status" value="1"/>
</dbReference>
<evidence type="ECO:0000313" key="4">
    <source>
        <dbReference type="Proteomes" id="UP000010846"/>
    </source>
</evidence>
<dbReference type="Pfam" id="PF00378">
    <property type="entry name" value="ECH_1"/>
    <property type="match status" value="1"/>
</dbReference>
<dbReference type="InterPro" id="IPR051683">
    <property type="entry name" value="Enoyl-CoA_Hydratase/Isomerase"/>
</dbReference>
<dbReference type="InterPro" id="IPR029045">
    <property type="entry name" value="ClpP/crotonase-like_dom_sf"/>
</dbReference>
<dbReference type="OrthoDB" id="27846at2157"/>